<dbReference type="Gene3D" id="3.40.50.1000">
    <property type="entry name" value="HAD superfamily/HAD-like"/>
    <property type="match status" value="1"/>
</dbReference>
<comment type="caution">
    <text evidence="5">The sequence shown here is derived from an EMBL/GenBank/DDBJ whole genome shotgun (WGS) entry which is preliminary data.</text>
</comment>
<feature type="chain" id="PRO_5042190655" description="Acid phosphatase" evidence="4">
    <location>
        <begin position="22"/>
        <end position="264"/>
    </location>
</feature>
<protein>
    <recommendedName>
        <fullName evidence="7">Acid phosphatase</fullName>
    </recommendedName>
</protein>
<dbReference type="InterPro" id="IPR014403">
    <property type="entry name" value="APS1/VSP"/>
</dbReference>
<evidence type="ECO:0000313" key="5">
    <source>
        <dbReference type="EMBL" id="KAK1413879.1"/>
    </source>
</evidence>
<name>A0AAD8K1B3_TARER</name>
<keyword evidence="1 4" id="KW-0732">Signal</keyword>
<accession>A0AAD8K1B3</accession>
<dbReference type="GO" id="GO:0003993">
    <property type="term" value="F:acid phosphatase activity"/>
    <property type="evidence" value="ECO:0007669"/>
    <property type="project" value="InterPro"/>
</dbReference>
<dbReference type="PIRSF" id="PIRSF002674">
    <property type="entry name" value="VSP"/>
    <property type="match status" value="1"/>
</dbReference>
<keyword evidence="2" id="KW-0325">Glycoprotein</keyword>
<evidence type="ECO:0008006" key="7">
    <source>
        <dbReference type="Google" id="ProtNLM"/>
    </source>
</evidence>
<dbReference type="Proteomes" id="UP001229421">
    <property type="component" value="Unassembled WGS sequence"/>
</dbReference>
<dbReference type="PANTHER" id="PTHR31284">
    <property type="entry name" value="ACID PHOSPHATASE-LIKE PROTEIN"/>
    <property type="match status" value="1"/>
</dbReference>
<dbReference type="SUPFAM" id="SSF56784">
    <property type="entry name" value="HAD-like"/>
    <property type="match status" value="1"/>
</dbReference>
<gene>
    <name evidence="5" type="ORF">QVD17_29615</name>
</gene>
<organism evidence="5 6">
    <name type="scientific">Tagetes erecta</name>
    <name type="common">African marigold</name>
    <dbReference type="NCBI Taxonomy" id="13708"/>
    <lineage>
        <taxon>Eukaryota</taxon>
        <taxon>Viridiplantae</taxon>
        <taxon>Streptophyta</taxon>
        <taxon>Embryophyta</taxon>
        <taxon>Tracheophyta</taxon>
        <taxon>Spermatophyta</taxon>
        <taxon>Magnoliopsida</taxon>
        <taxon>eudicotyledons</taxon>
        <taxon>Gunneridae</taxon>
        <taxon>Pentapetalae</taxon>
        <taxon>asterids</taxon>
        <taxon>campanulids</taxon>
        <taxon>Asterales</taxon>
        <taxon>Asteraceae</taxon>
        <taxon>Asteroideae</taxon>
        <taxon>Heliantheae alliance</taxon>
        <taxon>Tageteae</taxon>
        <taxon>Tagetes</taxon>
    </lineage>
</organism>
<dbReference type="Pfam" id="PF03767">
    <property type="entry name" value="Acid_phosphat_B"/>
    <property type="match status" value="1"/>
</dbReference>
<reference evidence="5" key="1">
    <citation type="journal article" date="2023" name="bioRxiv">
        <title>Improved chromosome-level genome assembly for marigold (Tagetes erecta).</title>
        <authorList>
            <person name="Jiang F."/>
            <person name="Yuan L."/>
            <person name="Wang S."/>
            <person name="Wang H."/>
            <person name="Xu D."/>
            <person name="Wang A."/>
            <person name="Fan W."/>
        </authorList>
    </citation>
    <scope>NUCLEOTIDE SEQUENCE</scope>
    <source>
        <strain evidence="5">WSJ</strain>
        <tissue evidence="5">Leaf</tissue>
    </source>
</reference>
<evidence type="ECO:0000256" key="4">
    <source>
        <dbReference type="SAM" id="SignalP"/>
    </source>
</evidence>
<dbReference type="CDD" id="cd07535">
    <property type="entry name" value="HAD_VSP"/>
    <property type="match status" value="1"/>
</dbReference>
<dbReference type="InterPro" id="IPR005519">
    <property type="entry name" value="Acid_phosphat_B-like"/>
</dbReference>
<feature type="signal peptide" evidence="4">
    <location>
        <begin position="1"/>
        <end position="21"/>
    </location>
</feature>
<dbReference type="InterPro" id="IPR023214">
    <property type="entry name" value="HAD_sf"/>
</dbReference>
<evidence type="ECO:0000256" key="2">
    <source>
        <dbReference type="ARBA" id="ARBA00023180"/>
    </source>
</evidence>
<evidence type="ECO:0000256" key="3">
    <source>
        <dbReference type="PIRNR" id="PIRNR002674"/>
    </source>
</evidence>
<comment type="similarity">
    <text evidence="3">Belongs to the APS1/VSP family.</text>
</comment>
<proteinExistence type="inferred from homology"/>
<dbReference type="InterPro" id="IPR010028">
    <property type="entry name" value="Acid_phosphatase_pln"/>
</dbReference>
<evidence type="ECO:0000256" key="1">
    <source>
        <dbReference type="ARBA" id="ARBA00022729"/>
    </source>
</evidence>
<keyword evidence="6" id="KW-1185">Reference proteome</keyword>
<dbReference type="PANTHER" id="PTHR31284:SF10">
    <property type="entry name" value="ACID PHOSPHATASE-LIKE PROTEIN"/>
    <property type="match status" value="1"/>
</dbReference>
<dbReference type="NCBIfam" id="TIGR01675">
    <property type="entry name" value="plant-AP"/>
    <property type="match status" value="1"/>
</dbReference>
<dbReference type="AlphaFoldDB" id="A0AAD8K1B3"/>
<dbReference type="EMBL" id="JAUHHV010000008">
    <property type="protein sequence ID" value="KAK1413879.1"/>
    <property type="molecule type" value="Genomic_DNA"/>
</dbReference>
<evidence type="ECO:0000313" key="6">
    <source>
        <dbReference type="Proteomes" id="UP001229421"/>
    </source>
</evidence>
<sequence>MNSGQFTVAFLLLTLTTTTLSHRLIRLQPEHQQPPLYTNNILRYRKNDDSFCESWKYSIEANDAGIWYAVPEQCVDFVKEYMNGVRYRSDSEVIVDYALKFAKTVNVSGDGKDAWIFDIDETLLSNLPYYANHEYGSEVFNEKSFDEWVDSAEAPALPASLRLYTELQQLGFKIFLLTGRTEFQRESTDKNLQYAGYTNYEKLLLRGDSDVGKPATLYKSEKRQELIDEGYRVHGSSGDQWSDLFGFATATRSFKLPNPLYYIP</sequence>
<dbReference type="InterPro" id="IPR036412">
    <property type="entry name" value="HAD-like_sf"/>
</dbReference>